<accession>A0A1V6R3W2</accession>
<dbReference type="STRING" id="60172.A0A1V6R3W2"/>
<evidence type="ECO:0000256" key="1">
    <source>
        <dbReference type="PROSITE-ProRule" id="PRU00023"/>
    </source>
</evidence>
<dbReference type="Gene3D" id="1.25.40.20">
    <property type="entry name" value="Ankyrin repeat-containing domain"/>
    <property type="match status" value="3"/>
</dbReference>
<comment type="caution">
    <text evidence="3">The sequence shown here is derived from an EMBL/GenBank/DDBJ whole genome shotgun (WGS) entry which is preliminary data.</text>
</comment>
<feature type="compositionally biased region" description="Basic and acidic residues" evidence="2">
    <location>
        <begin position="92"/>
        <end position="106"/>
    </location>
</feature>
<dbReference type="Proteomes" id="UP000191612">
    <property type="component" value="Unassembled WGS sequence"/>
</dbReference>
<sequence>MSTRRFYALLNPILYKRSISQRNEGYTIEWAAMNVSAPTTRLILKAGAPPAACGGEPWQPFALAGIHGYSEITRLLYEHGVDPCSINNDWKNDMDDGNRENREEGHPLSMPASHGHVSVVNLLLKYGMCPDFTIGHNEERTSIHLAAKNGHLDVVRMLSDARSSINAQDGNGTTPLAFAAWNGHLDIVQFLLSRGADPNIATEHEGTSLCMASHSGNIDIVRCILDHGATPNPSYPDGQKPLFQLSRAAQEGHEDIVDLLLSRFDYVKSFTKPYQQAILCVAALTGRTTLLTELLTKQNYDPNMHIAVDRHIHIFLRYKSLHQPITALGWAAECNQPAAIDILISHGAIITSPICISPDNNGAGIDTPALLHAIQEGHKEAVITLLAHGANPDYLSEALLTAITNPPIFSLLSHKADPTGSLPKSSLLTYAVYSGNVDTLRMLLDHPKATELVMDSISAETQTKRR</sequence>
<dbReference type="SUPFAM" id="SSF48403">
    <property type="entry name" value="Ankyrin repeat"/>
    <property type="match status" value="1"/>
</dbReference>
<keyword evidence="1" id="KW-0040">ANK repeat</keyword>
<feature type="repeat" description="ANK" evidence="1">
    <location>
        <begin position="171"/>
        <end position="203"/>
    </location>
</feature>
<dbReference type="AlphaFoldDB" id="A0A1V6R3W2"/>
<dbReference type="Pfam" id="PF12796">
    <property type="entry name" value="Ank_2"/>
    <property type="match status" value="2"/>
</dbReference>
<feature type="region of interest" description="Disordered" evidence="2">
    <location>
        <begin position="92"/>
        <end position="111"/>
    </location>
</feature>
<protein>
    <submittedName>
        <fullName evidence="3">Uncharacterized protein</fullName>
    </submittedName>
</protein>
<dbReference type="PANTHER" id="PTHR46224:SF64">
    <property type="entry name" value="IQ MOTIF AND ANKYRIN REPEAT DOMAIN-CONTAINING PROTEIN 1"/>
    <property type="match status" value="1"/>
</dbReference>
<keyword evidence="4" id="KW-1185">Reference proteome</keyword>
<gene>
    <name evidence="3" type="ORF">PENSOL_c017G03575</name>
</gene>
<dbReference type="InterPro" id="IPR036770">
    <property type="entry name" value="Ankyrin_rpt-contain_sf"/>
</dbReference>
<dbReference type="PANTHER" id="PTHR46224">
    <property type="entry name" value="ANKYRIN REPEAT FAMILY PROTEIN"/>
    <property type="match status" value="1"/>
</dbReference>
<feature type="repeat" description="ANK" evidence="1">
    <location>
        <begin position="138"/>
        <end position="170"/>
    </location>
</feature>
<evidence type="ECO:0000256" key="2">
    <source>
        <dbReference type="SAM" id="MobiDB-lite"/>
    </source>
</evidence>
<reference evidence="4" key="1">
    <citation type="journal article" date="2017" name="Nat. Microbiol.">
        <title>Global analysis of biosynthetic gene clusters reveals vast potential of secondary metabolite production in Penicillium species.</title>
        <authorList>
            <person name="Nielsen J.C."/>
            <person name="Grijseels S."/>
            <person name="Prigent S."/>
            <person name="Ji B."/>
            <person name="Dainat J."/>
            <person name="Nielsen K.F."/>
            <person name="Frisvad J.C."/>
            <person name="Workman M."/>
            <person name="Nielsen J."/>
        </authorList>
    </citation>
    <scope>NUCLEOTIDE SEQUENCE [LARGE SCALE GENOMIC DNA]</scope>
    <source>
        <strain evidence="4">IBT 29525</strain>
    </source>
</reference>
<dbReference type="InterPro" id="IPR002110">
    <property type="entry name" value="Ankyrin_rpt"/>
</dbReference>
<organism evidence="3 4">
    <name type="scientific">Penicillium solitum</name>
    <dbReference type="NCBI Taxonomy" id="60172"/>
    <lineage>
        <taxon>Eukaryota</taxon>
        <taxon>Fungi</taxon>
        <taxon>Dikarya</taxon>
        <taxon>Ascomycota</taxon>
        <taxon>Pezizomycotina</taxon>
        <taxon>Eurotiomycetes</taxon>
        <taxon>Eurotiomycetidae</taxon>
        <taxon>Eurotiales</taxon>
        <taxon>Aspergillaceae</taxon>
        <taxon>Penicillium</taxon>
    </lineage>
</organism>
<dbReference type="InterPro" id="IPR051616">
    <property type="entry name" value="Cul2-RING_E3_ligase_SR"/>
</dbReference>
<dbReference type="PRINTS" id="PR01415">
    <property type="entry name" value="ANKYRIN"/>
</dbReference>
<dbReference type="SMART" id="SM00248">
    <property type="entry name" value="ANK"/>
    <property type="match status" value="10"/>
</dbReference>
<dbReference type="PROSITE" id="PS50088">
    <property type="entry name" value="ANK_REPEAT"/>
    <property type="match status" value="2"/>
</dbReference>
<dbReference type="EMBL" id="MDYO01000017">
    <property type="protein sequence ID" value="OQD96134.1"/>
    <property type="molecule type" value="Genomic_DNA"/>
</dbReference>
<name>A0A1V6R3W2_9EURO</name>
<evidence type="ECO:0000313" key="4">
    <source>
        <dbReference type="Proteomes" id="UP000191612"/>
    </source>
</evidence>
<dbReference type="PROSITE" id="PS50297">
    <property type="entry name" value="ANK_REP_REGION"/>
    <property type="match status" value="2"/>
</dbReference>
<proteinExistence type="predicted"/>
<evidence type="ECO:0000313" key="3">
    <source>
        <dbReference type="EMBL" id="OQD96134.1"/>
    </source>
</evidence>